<proteinExistence type="predicted"/>
<dbReference type="EMBL" id="DVOS01000073">
    <property type="protein sequence ID" value="HIV24023.1"/>
    <property type="molecule type" value="Genomic_DNA"/>
</dbReference>
<dbReference type="AlphaFoldDB" id="A0A9D1P1R4"/>
<gene>
    <name evidence="2" type="ORF">IAC80_08830</name>
</gene>
<keyword evidence="1" id="KW-0472">Membrane</keyword>
<evidence type="ECO:0000256" key="1">
    <source>
        <dbReference type="SAM" id="Phobius"/>
    </source>
</evidence>
<organism evidence="2 3">
    <name type="scientific">Candidatus Merdiplasma excrementigallinarum</name>
    <dbReference type="NCBI Taxonomy" id="2840864"/>
    <lineage>
        <taxon>Bacteria</taxon>
        <taxon>Bacillati</taxon>
        <taxon>Bacillota</taxon>
        <taxon>Clostridia</taxon>
        <taxon>Lachnospirales</taxon>
        <taxon>Lachnospiraceae</taxon>
        <taxon>Lachnospiraceae incertae sedis</taxon>
        <taxon>Candidatus Merdiplasma</taxon>
    </lineage>
</organism>
<keyword evidence="1" id="KW-1133">Transmembrane helix</keyword>
<evidence type="ECO:0000313" key="2">
    <source>
        <dbReference type="EMBL" id="HIV24023.1"/>
    </source>
</evidence>
<accession>A0A9D1P1R4</accession>
<dbReference type="Proteomes" id="UP000886889">
    <property type="component" value="Unassembled WGS sequence"/>
</dbReference>
<name>A0A9D1P1R4_9FIRM</name>
<keyword evidence="1" id="KW-0812">Transmembrane</keyword>
<feature type="transmembrane region" description="Helical" evidence="1">
    <location>
        <begin position="15"/>
        <end position="39"/>
    </location>
</feature>
<evidence type="ECO:0000313" key="3">
    <source>
        <dbReference type="Proteomes" id="UP000886889"/>
    </source>
</evidence>
<sequence>MGKNRMIINTGTTSLIMIFGVLALVTFAAMSLSAAGAGWRMAEKMAERTSAYYQAEEESMKRLLQLEQKLRVIGKESSPETFEEQVREAVEDWEDAEWEDGCVCWEIPLQERQVFAAAVRPSYEAGEEESFREIVTWNVRSREPWENEQTLELLGTGS</sequence>
<protein>
    <submittedName>
        <fullName evidence="2">Uncharacterized protein</fullName>
    </submittedName>
</protein>
<reference evidence="2" key="2">
    <citation type="journal article" date="2021" name="PeerJ">
        <title>Extensive microbial diversity within the chicken gut microbiome revealed by metagenomics and culture.</title>
        <authorList>
            <person name="Gilroy R."/>
            <person name="Ravi A."/>
            <person name="Getino M."/>
            <person name="Pursley I."/>
            <person name="Horton D.L."/>
            <person name="Alikhan N.F."/>
            <person name="Baker D."/>
            <person name="Gharbi K."/>
            <person name="Hall N."/>
            <person name="Watson M."/>
            <person name="Adriaenssens E.M."/>
            <person name="Foster-Nyarko E."/>
            <person name="Jarju S."/>
            <person name="Secka A."/>
            <person name="Antonio M."/>
            <person name="Oren A."/>
            <person name="Chaudhuri R.R."/>
            <person name="La Ragione R."/>
            <person name="Hildebrand F."/>
            <person name="Pallen M.J."/>
        </authorList>
    </citation>
    <scope>NUCLEOTIDE SEQUENCE</scope>
    <source>
        <strain evidence="2">ChiBcec6-7307</strain>
    </source>
</reference>
<reference evidence="2" key="1">
    <citation type="submission" date="2020-10" db="EMBL/GenBank/DDBJ databases">
        <authorList>
            <person name="Gilroy R."/>
        </authorList>
    </citation>
    <scope>NUCLEOTIDE SEQUENCE</scope>
    <source>
        <strain evidence="2">ChiBcec6-7307</strain>
    </source>
</reference>
<comment type="caution">
    <text evidence="2">The sequence shown here is derived from an EMBL/GenBank/DDBJ whole genome shotgun (WGS) entry which is preliminary data.</text>
</comment>